<reference evidence="1" key="1">
    <citation type="submission" date="2020-02" db="EMBL/GenBank/DDBJ databases">
        <authorList>
            <person name="Palmer J.M."/>
        </authorList>
    </citation>
    <scope>NUCLEOTIDE SEQUENCE</scope>
    <source>
        <strain evidence="1">EPUS1.4</strain>
        <tissue evidence="1">Thallus</tissue>
    </source>
</reference>
<accession>A0A8H7AYH3</accession>
<organism evidence="1 2">
    <name type="scientific">Endocarpon pusillum</name>
    <dbReference type="NCBI Taxonomy" id="364733"/>
    <lineage>
        <taxon>Eukaryota</taxon>
        <taxon>Fungi</taxon>
        <taxon>Dikarya</taxon>
        <taxon>Ascomycota</taxon>
        <taxon>Pezizomycotina</taxon>
        <taxon>Eurotiomycetes</taxon>
        <taxon>Chaetothyriomycetidae</taxon>
        <taxon>Verrucariales</taxon>
        <taxon>Verrucariaceae</taxon>
        <taxon>Endocarpon</taxon>
    </lineage>
</organism>
<gene>
    <name evidence="1" type="ORF">GJ744_008749</name>
</gene>
<dbReference type="EMBL" id="JAACFV010000005">
    <property type="protein sequence ID" value="KAF7513455.1"/>
    <property type="molecule type" value="Genomic_DNA"/>
</dbReference>
<comment type="caution">
    <text evidence="1">The sequence shown here is derived from an EMBL/GenBank/DDBJ whole genome shotgun (WGS) entry which is preliminary data.</text>
</comment>
<dbReference type="AlphaFoldDB" id="A0A8H7AYH3"/>
<keyword evidence="2" id="KW-1185">Reference proteome</keyword>
<proteinExistence type="predicted"/>
<protein>
    <submittedName>
        <fullName evidence="1">Uncharacterized protein</fullName>
    </submittedName>
</protein>
<evidence type="ECO:0000313" key="1">
    <source>
        <dbReference type="EMBL" id="KAF7513455.1"/>
    </source>
</evidence>
<name>A0A8H7AYH3_9EURO</name>
<evidence type="ECO:0000313" key="2">
    <source>
        <dbReference type="Proteomes" id="UP000606974"/>
    </source>
</evidence>
<dbReference type="Proteomes" id="UP000606974">
    <property type="component" value="Unassembled WGS sequence"/>
</dbReference>
<sequence length="78" mass="8750">MQASRRRHACPSWFNRSMLFRHRPVSSPGLSSSPHLQHFTSAYEKTGSQRNISLLRSISSSQERLGSQVTSMATVTTT</sequence>